<dbReference type="PROSITE" id="PS01161">
    <property type="entry name" value="GLC_GALNAC_ISOMERASE"/>
    <property type="match status" value="1"/>
</dbReference>
<comment type="pathway">
    <text evidence="4">Amino-sugar metabolism; N-acetylneuraminate degradation; D-fructose 6-phosphate from N-acetylneuraminate: step 5/5.</text>
</comment>
<keyword evidence="7" id="KW-1185">Reference proteome</keyword>
<name>A0A0R2IRF4_9LACO</name>
<evidence type="ECO:0000313" key="6">
    <source>
        <dbReference type="EMBL" id="KRN67358.1"/>
    </source>
</evidence>
<dbReference type="PANTHER" id="PTHR11280:SF5">
    <property type="entry name" value="GLUCOSAMINE-6-PHOSPHATE ISOMERASE"/>
    <property type="match status" value="1"/>
</dbReference>
<dbReference type="STRING" id="319652.IV80_GL000898"/>
<dbReference type="InterPro" id="IPR037171">
    <property type="entry name" value="NagB/RpiA_transferase-like"/>
</dbReference>
<evidence type="ECO:0000256" key="1">
    <source>
        <dbReference type="ARBA" id="ARBA00000644"/>
    </source>
</evidence>
<proteinExistence type="inferred from homology"/>
<dbReference type="InterPro" id="IPR018321">
    <property type="entry name" value="Glucosamine6P_isomerase_CS"/>
</dbReference>
<evidence type="ECO:0000256" key="4">
    <source>
        <dbReference type="HAMAP-Rule" id="MF_01241"/>
    </source>
</evidence>
<organism evidence="6 7">
    <name type="scientific">Pediococcus cellicola</name>
    <dbReference type="NCBI Taxonomy" id="319652"/>
    <lineage>
        <taxon>Bacteria</taxon>
        <taxon>Bacillati</taxon>
        <taxon>Bacillota</taxon>
        <taxon>Bacilli</taxon>
        <taxon>Lactobacillales</taxon>
        <taxon>Lactobacillaceae</taxon>
        <taxon>Pediococcus</taxon>
    </lineage>
</organism>
<comment type="caution">
    <text evidence="6">The sequence shown here is derived from an EMBL/GenBank/DDBJ whole genome shotgun (WGS) entry which is preliminary data.</text>
</comment>
<dbReference type="HAMAP" id="MF_01241">
    <property type="entry name" value="GlcN6P_deamin"/>
    <property type="match status" value="1"/>
</dbReference>
<gene>
    <name evidence="4" type="primary">nagB</name>
    <name evidence="6" type="ORF">IV80_GL000898</name>
</gene>
<dbReference type="GO" id="GO:0005975">
    <property type="term" value="P:carbohydrate metabolic process"/>
    <property type="evidence" value="ECO:0007669"/>
    <property type="project" value="InterPro"/>
</dbReference>
<evidence type="ECO:0000313" key="7">
    <source>
        <dbReference type="Proteomes" id="UP000051568"/>
    </source>
</evidence>
<dbReference type="GO" id="GO:0006043">
    <property type="term" value="P:glucosamine catabolic process"/>
    <property type="evidence" value="ECO:0007669"/>
    <property type="project" value="TreeGrafter"/>
</dbReference>
<dbReference type="GO" id="GO:0004342">
    <property type="term" value="F:glucosamine-6-phosphate deaminase activity"/>
    <property type="evidence" value="ECO:0007669"/>
    <property type="project" value="UniProtKB-UniRule"/>
</dbReference>
<dbReference type="GO" id="GO:0005737">
    <property type="term" value="C:cytoplasm"/>
    <property type="evidence" value="ECO:0007669"/>
    <property type="project" value="TreeGrafter"/>
</dbReference>
<dbReference type="AlphaFoldDB" id="A0A0R2IRF4"/>
<comment type="caution">
    <text evidence="4">Lacks conserved residue(s) required for the propagation of feature annotation.</text>
</comment>
<dbReference type="Gene3D" id="3.40.50.1360">
    <property type="match status" value="1"/>
</dbReference>
<accession>A0A0R2IRF4</accession>
<feature type="active site" description="Proton acceptor; for ring-opening step" evidence="4">
    <location>
        <position position="149"/>
    </location>
</feature>
<feature type="domain" description="Glucosamine/galactosamine-6-phosphate isomerase" evidence="5">
    <location>
        <begin position="42"/>
        <end position="240"/>
    </location>
</feature>
<dbReference type="GO" id="GO:0006046">
    <property type="term" value="P:N-acetylglucosamine catabolic process"/>
    <property type="evidence" value="ECO:0007669"/>
    <property type="project" value="TreeGrafter"/>
</dbReference>
<evidence type="ECO:0000256" key="2">
    <source>
        <dbReference type="ARBA" id="ARBA00022801"/>
    </source>
</evidence>
<dbReference type="EMBL" id="JQBR01000002">
    <property type="protein sequence ID" value="KRN67358.1"/>
    <property type="molecule type" value="Genomic_DNA"/>
</dbReference>
<dbReference type="CDD" id="cd01399">
    <property type="entry name" value="GlcN6P_deaminase"/>
    <property type="match status" value="1"/>
</dbReference>
<dbReference type="Pfam" id="PF01182">
    <property type="entry name" value="Glucosamine_iso"/>
    <property type="match status" value="1"/>
</dbReference>
<protein>
    <recommendedName>
        <fullName evidence="4">Glucosamine-6-phosphate deaminase</fullName>
        <ecNumber evidence="4">3.5.99.6</ecNumber>
    </recommendedName>
    <alternativeName>
        <fullName evidence="4">GlcN6P deaminase</fullName>
        <shortName evidence="4">GNPDA</shortName>
    </alternativeName>
    <alternativeName>
        <fullName evidence="4">Glucosamine-6-phosphate isomerase</fullName>
    </alternativeName>
</protein>
<dbReference type="UniPathway" id="UPA00629">
    <property type="reaction ID" value="UER00684"/>
</dbReference>
<dbReference type="InterPro" id="IPR006148">
    <property type="entry name" value="Glc/Gal-6P_isomerase"/>
</dbReference>
<dbReference type="GO" id="GO:0019262">
    <property type="term" value="P:N-acetylneuraminate catabolic process"/>
    <property type="evidence" value="ECO:0007669"/>
    <property type="project" value="UniProtKB-UniRule"/>
</dbReference>
<dbReference type="InterPro" id="IPR004547">
    <property type="entry name" value="Glucosamine6P_isomerase"/>
</dbReference>
<keyword evidence="2 4" id="KW-0378">Hydrolase</keyword>
<dbReference type="PATRIC" id="fig|319652.3.peg.905"/>
<feature type="active site" description="For ring-opening step" evidence="4">
    <location>
        <position position="154"/>
    </location>
</feature>
<comment type="function">
    <text evidence="4">Catalyzes the reversible isomerization-deamination of glucosamine 6-phosphate (GlcN6P) to form fructose 6-phosphate (Fru6P) and ammonium ion.</text>
</comment>
<feature type="active site" description="For ring-opening step" evidence="4">
    <location>
        <position position="147"/>
    </location>
</feature>
<reference evidence="6 7" key="1">
    <citation type="journal article" date="2015" name="Genome Announc.">
        <title>Expanding the biotechnology potential of lactobacilli through comparative genomics of 213 strains and associated genera.</title>
        <authorList>
            <person name="Sun Z."/>
            <person name="Harris H.M."/>
            <person name="McCann A."/>
            <person name="Guo C."/>
            <person name="Argimon S."/>
            <person name="Zhang W."/>
            <person name="Yang X."/>
            <person name="Jeffery I.B."/>
            <person name="Cooney J.C."/>
            <person name="Kagawa T.F."/>
            <person name="Liu W."/>
            <person name="Song Y."/>
            <person name="Salvetti E."/>
            <person name="Wrobel A."/>
            <person name="Rasinkangas P."/>
            <person name="Parkhill J."/>
            <person name="Rea M.C."/>
            <person name="O'Sullivan O."/>
            <person name="Ritari J."/>
            <person name="Douillard F.P."/>
            <person name="Paul Ross R."/>
            <person name="Yang R."/>
            <person name="Briner A.E."/>
            <person name="Felis G.E."/>
            <person name="de Vos W.M."/>
            <person name="Barrangou R."/>
            <person name="Klaenhammer T.R."/>
            <person name="Caufield P.W."/>
            <person name="Cui Y."/>
            <person name="Zhang H."/>
            <person name="O'Toole P.W."/>
        </authorList>
    </citation>
    <scope>NUCLEOTIDE SEQUENCE [LARGE SCALE GENOMIC DNA]</scope>
    <source>
        <strain evidence="6 7">DSM 17757</strain>
    </source>
</reference>
<sequence length="255" mass="28136">MVVEVYNYKMTSKTKRRLVMKIIVVKNEVEGGQEGFKIFENAKKNGAHVFGLATGSTPITTYNDIIASDLDFSDSISINLDEYIGLSADNDQSYNYFMHEHLFNKKPFKKSYLPNGLAKDIEAEAKRYDKVIEDNPIDLQILGLGRNGHIGFNEPGTPRNIGTHRVSLTQSTIDANARFFANEDDVPKEALSMGLASIMKSKHILLEAYGAEKADAVKGMIEGPDTPDLPASILQQHANVTVILDEAAASKLTNK</sequence>
<evidence type="ECO:0000259" key="5">
    <source>
        <dbReference type="Pfam" id="PF01182"/>
    </source>
</evidence>
<dbReference type="SUPFAM" id="SSF100950">
    <property type="entry name" value="NagB/RpiA/CoA transferase-like"/>
    <property type="match status" value="1"/>
</dbReference>
<comment type="catalytic activity">
    <reaction evidence="1 4">
        <text>alpha-D-glucosamine 6-phosphate + H2O = beta-D-fructose 6-phosphate + NH4(+)</text>
        <dbReference type="Rhea" id="RHEA:12172"/>
        <dbReference type="ChEBI" id="CHEBI:15377"/>
        <dbReference type="ChEBI" id="CHEBI:28938"/>
        <dbReference type="ChEBI" id="CHEBI:57634"/>
        <dbReference type="ChEBI" id="CHEBI:75989"/>
        <dbReference type="EC" id="3.5.99.6"/>
    </reaction>
</comment>
<dbReference type="GO" id="GO:0042802">
    <property type="term" value="F:identical protein binding"/>
    <property type="evidence" value="ECO:0007669"/>
    <property type="project" value="TreeGrafter"/>
</dbReference>
<dbReference type="EC" id="3.5.99.6" evidence="4"/>
<comment type="similarity">
    <text evidence="4">Belongs to the glucosamine/galactosamine-6-phosphate isomerase family. NagB subfamily.</text>
</comment>
<dbReference type="PANTHER" id="PTHR11280">
    <property type="entry name" value="GLUCOSAMINE-6-PHOSPHATE ISOMERASE"/>
    <property type="match status" value="1"/>
</dbReference>
<feature type="active site" description="Proton acceptor; for enolization step" evidence="4">
    <location>
        <position position="81"/>
    </location>
</feature>
<dbReference type="Proteomes" id="UP000051568">
    <property type="component" value="Unassembled WGS sequence"/>
</dbReference>
<keyword evidence="3 4" id="KW-0119">Carbohydrate metabolism</keyword>
<dbReference type="FunFam" id="3.40.50.1360:FF:000003">
    <property type="entry name" value="Glucosamine-6-phosphate deaminase"/>
    <property type="match status" value="1"/>
</dbReference>
<evidence type="ECO:0000256" key="3">
    <source>
        <dbReference type="ARBA" id="ARBA00023277"/>
    </source>
</evidence>